<proteinExistence type="predicted"/>
<name>A0A813LAV1_POLGL</name>
<organism evidence="2 3">
    <name type="scientific">Polarella glacialis</name>
    <name type="common">Dinoflagellate</name>
    <dbReference type="NCBI Taxonomy" id="89957"/>
    <lineage>
        <taxon>Eukaryota</taxon>
        <taxon>Sar</taxon>
        <taxon>Alveolata</taxon>
        <taxon>Dinophyceae</taxon>
        <taxon>Suessiales</taxon>
        <taxon>Suessiaceae</taxon>
        <taxon>Polarella</taxon>
    </lineage>
</organism>
<feature type="compositionally biased region" description="Basic and acidic residues" evidence="1">
    <location>
        <begin position="172"/>
        <end position="181"/>
    </location>
</feature>
<accession>A0A813LAV1</accession>
<evidence type="ECO:0000313" key="2">
    <source>
        <dbReference type="EMBL" id="CAE8727341.1"/>
    </source>
</evidence>
<protein>
    <submittedName>
        <fullName evidence="2">Uncharacterized protein</fullName>
    </submittedName>
</protein>
<comment type="caution">
    <text evidence="2">The sequence shown here is derived from an EMBL/GenBank/DDBJ whole genome shotgun (WGS) entry which is preliminary data.</text>
</comment>
<sequence>MATTTEICKVKYFHAKGKGPEWRPLFKNQNNPAQFDKHALNLIEMARMKCADEQFNRRTRTPGMASTAVGWSHGTESLDVSGRWTGVSRTASLPGNCTRTFNTKALPDTQSVFRLTGGTGLNRHELGSSPGVAPEQIRGAHIPGYTGFVPGFNNDSLAIANNFSRGTIALGRQRDGFEDSKPPLPQTYAGR</sequence>
<dbReference type="EMBL" id="CAJNNW010035374">
    <property type="protein sequence ID" value="CAE8727341.1"/>
    <property type="molecule type" value="Genomic_DNA"/>
</dbReference>
<feature type="region of interest" description="Disordered" evidence="1">
    <location>
        <begin position="172"/>
        <end position="191"/>
    </location>
</feature>
<dbReference type="Proteomes" id="UP000626109">
    <property type="component" value="Unassembled WGS sequence"/>
</dbReference>
<reference evidence="2" key="1">
    <citation type="submission" date="2021-02" db="EMBL/GenBank/DDBJ databases">
        <authorList>
            <person name="Dougan E. K."/>
            <person name="Rhodes N."/>
            <person name="Thang M."/>
            <person name="Chan C."/>
        </authorList>
    </citation>
    <scope>NUCLEOTIDE SEQUENCE</scope>
</reference>
<evidence type="ECO:0000313" key="3">
    <source>
        <dbReference type="Proteomes" id="UP000626109"/>
    </source>
</evidence>
<gene>
    <name evidence="2" type="ORF">PGLA2088_LOCUS44781</name>
</gene>
<dbReference type="AlphaFoldDB" id="A0A813LAV1"/>
<evidence type="ECO:0000256" key="1">
    <source>
        <dbReference type="SAM" id="MobiDB-lite"/>
    </source>
</evidence>